<keyword evidence="5" id="KW-0418">Kinase</keyword>
<keyword evidence="1" id="KW-0547">Nucleotide-binding</keyword>
<dbReference type="PANTHER" id="PTHR27001">
    <property type="entry name" value="OS01G0253100 PROTEIN"/>
    <property type="match status" value="1"/>
</dbReference>
<dbReference type="GO" id="GO:0016301">
    <property type="term" value="F:kinase activity"/>
    <property type="evidence" value="ECO:0007669"/>
    <property type="project" value="UniProtKB-KW"/>
</dbReference>
<evidence type="ECO:0000313" key="5">
    <source>
        <dbReference type="RefSeq" id="XP_040945169.1"/>
    </source>
</evidence>
<keyword evidence="5" id="KW-0808">Transferase</keyword>
<protein>
    <submittedName>
        <fullName evidence="5">Serine/threonine-protein kinase CDG1 isoform X1</fullName>
    </submittedName>
</protein>
<evidence type="ECO:0000259" key="3">
    <source>
        <dbReference type="PROSITE" id="PS50011"/>
    </source>
</evidence>
<dbReference type="PANTHER" id="PTHR27001:SF811">
    <property type="entry name" value="SERINE_THREONINE-PROTEIN KINASE CDG1-LIKE"/>
    <property type="match status" value="1"/>
</dbReference>
<sequence>MLTILSRVRHRNIMNIIGYCCTATNRLLISDYPCLYSFAMKLQCDVSAINLSWRARWYTATEIGGSLRYLHEECPDGPIVHQSVCSSSIVYSHGCSPMLSNFMTAKWYKGDVPFNGNSTGKCPNLEEDKQLYVDIHDYGLFLVELISGKVAGCFPHENEGQSLIDWALPLLESSSVTQLMDPRLADKEDDLKVVHCMARAALLCLKNDSGRSISISEVRFSFHDHILACNNNTSWNSPDFKSFLQIFAGLSCGSRRSACSTSALSRSKSRIHEKKKKKKKRTLACKRRILLKE</sequence>
<dbReference type="Proteomes" id="UP000818029">
    <property type="component" value="Chromosome D02"/>
</dbReference>
<dbReference type="RefSeq" id="XP_040945169.1">
    <property type="nucleotide sequence ID" value="XM_041089235.1"/>
</dbReference>
<reference evidence="5" key="2">
    <citation type="submission" date="2025-08" db="UniProtKB">
        <authorList>
            <consortium name="RefSeq"/>
        </authorList>
    </citation>
    <scope>IDENTIFICATION</scope>
</reference>
<dbReference type="PROSITE" id="PS50011">
    <property type="entry name" value="PROTEIN_KINASE_DOM"/>
    <property type="match status" value="1"/>
</dbReference>
<proteinExistence type="predicted"/>
<keyword evidence="4" id="KW-1185">Reference proteome</keyword>
<dbReference type="Gene3D" id="3.30.200.20">
    <property type="entry name" value="Phosphorylase Kinase, domain 1"/>
    <property type="match status" value="1"/>
</dbReference>
<keyword evidence="2" id="KW-0067">ATP-binding</keyword>
<reference evidence="4" key="1">
    <citation type="journal article" date="2020" name="Nat. Genet.">
        <title>Genomic diversifications of five Gossypium allopolyploid species and their impact on cotton improvement.</title>
        <authorList>
            <person name="Chen Z.J."/>
            <person name="Sreedasyam A."/>
            <person name="Ando A."/>
            <person name="Song Q."/>
            <person name="De Santiago L.M."/>
            <person name="Hulse-Kemp A.M."/>
            <person name="Ding M."/>
            <person name="Ye W."/>
            <person name="Kirkbride R.C."/>
            <person name="Jenkins J."/>
            <person name="Plott C."/>
            <person name="Lovell J."/>
            <person name="Lin Y.M."/>
            <person name="Vaughn R."/>
            <person name="Liu B."/>
            <person name="Simpson S."/>
            <person name="Scheffler B.E."/>
            <person name="Wen L."/>
            <person name="Saski C.A."/>
            <person name="Grover C.E."/>
            <person name="Hu G."/>
            <person name="Conover J.L."/>
            <person name="Carlson J.W."/>
            <person name="Shu S."/>
            <person name="Boston L.B."/>
            <person name="Williams M."/>
            <person name="Peterson D.G."/>
            <person name="McGee K."/>
            <person name="Jones D.C."/>
            <person name="Wendel J.F."/>
            <person name="Stelly D.M."/>
            <person name="Grimwood J."/>
            <person name="Schmutz J."/>
        </authorList>
    </citation>
    <scope>NUCLEOTIDE SEQUENCE [LARGE SCALE GENOMIC DNA]</scope>
    <source>
        <strain evidence="4">cv. TM-1</strain>
    </source>
</reference>
<accession>A0ABM2ZSI5</accession>
<feature type="domain" description="Protein kinase" evidence="3">
    <location>
        <begin position="1"/>
        <end position="226"/>
    </location>
</feature>
<organism evidence="4 5">
    <name type="scientific">Gossypium hirsutum</name>
    <name type="common">Upland cotton</name>
    <name type="synonym">Gossypium mexicanum</name>
    <dbReference type="NCBI Taxonomy" id="3635"/>
    <lineage>
        <taxon>Eukaryota</taxon>
        <taxon>Viridiplantae</taxon>
        <taxon>Streptophyta</taxon>
        <taxon>Embryophyta</taxon>
        <taxon>Tracheophyta</taxon>
        <taxon>Spermatophyta</taxon>
        <taxon>Magnoliopsida</taxon>
        <taxon>eudicotyledons</taxon>
        <taxon>Gunneridae</taxon>
        <taxon>Pentapetalae</taxon>
        <taxon>rosids</taxon>
        <taxon>malvids</taxon>
        <taxon>Malvales</taxon>
        <taxon>Malvaceae</taxon>
        <taxon>Malvoideae</taxon>
        <taxon>Gossypium</taxon>
    </lineage>
</organism>
<gene>
    <name evidence="5" type="primary">LOC107908770</name>
</gene>
<dbReference type="Gene3D" id="1.10.510.10">
    <property type="entry name" value="Transferase(Phosphotransferase) domain 1"/>
    <property type="match status" value="1"/>
</dbReference>
<name>A0ABM2ZSI5_GOSHI</name>
<evidence type="ECO:0000313" key="4">
    <source>
        <dbReference type="Proteomes" id="UP000818029"/>
    </source>
</evidence>
<dbReference type="InterPro" id="IPR011009">
    <property type="entry name" value="Kinase-like_dom_sf"/>
</dbReference>
<evidence type="ECO:0000256" key="2">
    <source>
        <dbReference type="ARBA" id="ARBA00022840"/>
    </source>
</evidence>
<dbReference type="GeneID" id="107908770"/>
<dbReference type="SUPFAM" id="SSF56112">
    <property type="entry name" value="Protein kinase-like (PK-like)"/>
    <property type="match status" value="1"/>
</dbReference>
<evidence type="ECO:0000256" key="1">
    <source>
        <dbReference type="ARBA" id="ARBA00022741"/>
    </source>
</evidence>
<dbReference type="InterPro" id="IPR000719">
    <property type="entry name" value="Prot_kinase_dom"/>
</dbReference>